<evidence type="ECO:0000256" key="8">
    <source>
        <dbReference type="ARBA" id="ARBA00023118"/>
    </source>
</evidence>
<keyword evidence="4" id="KW-0547">Nucleotide-binding</keyword>
<evidence type="ECO:0000259" key="11">
    <source>
        <dbReference type="Pfam" id="PF21654"/>
    </source>
</evidence>
<dbReference type="GO" id="GO:0009117">
    <property type="term" value="P:nucleotide metabolic process"/>
    <property type="evidence" value="ECO:0007669"/>
    <property type="project" value="UniProtKB-KW"/>
</dbReference>
<reference evidence="12 13" key="1">
    <citation type="submission" date="2013-07" db="EMBL/GenBank/DDBJ databases">
        <title>Comparative Genomic and Metabolomic Analysis of Twelve Strains of Pseudoalteromonas luteoviolacea.</title>
        <authorList>
            <person name="Vynne N.G."/>
            <person name="Mansson M."/>
            <person name="Gram L."/>
        </authorList>
    </citation>
    <scope>NUCLEOTIDE SEQUENCE [LARGE SCALE GENOMIC DNA]</scope>
    <source>
        <strain evidence="12 13">S4060-1</strain>
    </source>
</reference>
<comment type="caution">
    <text evidence="12">The sequence shown here is derived from an EMBL/GenBank/DDBJ whole genome shotgun (WGS) entry which is preliminary data.</text>
</comment>
<evidence type="ECO:0000256" key="7">
    <source>
        <dbReference type="ARBA" id="ARBA00023080"/>
    </source>
</evidence>
<evidence type="ECO:0000256" key="1">
    <source>
        <dbReference type="ARBA" id="ARBA00022679"/>
    </source>
</evidence>
<gene>
    <name evidence="12" type="ORF">N478_25875</name>
</gene>
<keyword evidence="6" id="KW-0460">Magnesium</keyword>
<keyword evidence="1" id="KW-0808">Transferase</keyword>
<evidence type="ECO:0000313" key="12">
    <source>
        <dbReference type="EMBL" id="KZN60837.1"/>
    </source>
</evidence>
<evidence type="ECO:0000256" key="9">
    <source>
        <dbReference type="ARBA" id="ARBA00044145"/>
    </source>
</evidence>
<dbReference type="PATRIC" id="fig|1365257.3.peg.4696"/>
<dbReference type="GO" id="GO:0046872">
    <property type="term" value="F:metal ion binding"/>
    <property type="evidence" value="ECO:0007669"/>
    <property type="project" value="UniProtKB-KW"/>
</dbReference>
<accession>A0A167JAI7</accession>
<dbReference type="GO" id="GO:0051607">
    <property type="term" value="P:defense response to virus"/>
    <property type="evidence" value="ECO:0007669"/>
    <property type="project" value="UniProtKB-KW"/>
</dbReference>
<keyword evidence="3" id="KW-0479">Metal-binding</keyword>
<comment type="catalytic activity">
    <reaction evidence="10">
        <text>GTP + ATP = 3',3'-cGAMP + 2 diphosphate</text>
        <dbReference type="Rhea" id="RHEA:35647"/>
        <dbReference type="ChEBI" id="CHEBI:30616"/>
        <dbReference type="ChEBI" id="CHEBI:33019"/>
        <dbReference type="ChEBI" id="CHEBI:37565"/>
        <dbReference type="ChEBI" id="CHEBI:71501"/>
    </reaction>
    <physiologicalReaction direction="left-to-right" evidence="10">
        <dbReference type="Rhea" id="RHEA:35648"/>
    </physiologicalReaction>
</comment>
<dbReference type="GO" id="GO:0016779">
    <property type="term" value="F:nucleotidyltransferase activity"/>
    <property type="evidence" value="ECO:0007669"/>
    <property type="project" value="UniProtKB-KW"/>
</dbReference>
<evidence type="ECO:0000256" key="10">
    <source>
        <dbReference type="ARBA" id="ARBA00048304"/>
    </source>
</evidence>
<evidence type="ECO:0000256" key="3">
    <source>
        <dbReference type="ARBA" id="ARBA00022723"/>
    </source>
</evidence>
<keyword evidence="5" id="KW-0067">ATP-binding</keyword>
<dbReference type="CDD" id="cd05400">
    <property type="entry name" value="NT_2-5OAS_ClassI-CCAase"/>
    <property type="match status" value="1"/>
</dbReference>
<organism evidence="12 13">
    <name type="scientific">Pseudoalteromonas luteoviolacea S4060-1</name>
    <dbReference type="NCBI Taxonomy" id="1365257"/>
    <lineage>
        <taxon>Bacteria</taxon>
        <taxon>Pseudomonadati</taxon>
        <taxon>Pseudomonadota</taxon>
        <taxon>Gammaproteobacteria</taxon>
        <taxon>Alteromonadales</taxon>
        <taxon>Pseudoalteromonadaceae</taxon>
        <taxon>Pseudoalteromonas</taxon>
    </lineage>
</organism>
<keyword evidence="2" id="KW-0548">Nucleotidyltransferase</keyword>
<proteinExistence type="predicted"/>
<feature type="domain" description="Cyclic GMP-AMP synthase DncV-like nucleotidyltransferase" evidence="11">
    <location>
        <begin position="55"/>
        <end position="128"/>
    </location>
</feature>
<dbReference type="RefSeq" id="WP_063382857.1">
    <property type="nucleotide sequence ID" value="NZ_AUXX01000047.1"/>
</dbReference>
<protein>
    <recommendedName>
        <fullName evidence="9">Cyclic GMP-AMP synthase</fullName>
    </recommendedName>
</protein>
<evidence type="ECO:0000256" key="2">
    <source>
        <dbReference type="ARBA" id="ARBA00022695"/>
    </source>
</evidence>
<dbReference type="InterPro" id="IPR006116">
    <property type="entry name" value="NT_2-5OAS_ClassI-CCAase"/>
</dbReference>
<keyword evidence="8" id="KW-0051">Antiviral defense</keyword>
<sequence>MSLQSQYDDFAKKIKLTRESDKYKEAREKDDTIYGKIKDAFKEKGYKISRTKILGSMGSYTSVVPLNGDYDIDRGIFVTKESAPTNPIEIKKVIKDVLKNHGFSEPKIKKPCVTADYKSKPIHIDYVVFREEGDVIELAVGKENSSEDNRKWDKNDPDGLQDWLTWKDEGTTSAQRQQFYRLTGYLKRWRDHKYSSNESERKKVYSIGLAVMLKEQFDASVNNKGIPNDNEALKNTVEGILNSNYFRKSWFSDKYDIRVDLPKSPYRDIFDGRGENVATTLRNRLDKLKGVLEKVDEEEDLHKQCEMLRGEFGEDFPLPTKNNRVKARGAGVVGVSNGA</sequence>
<dbReference type="GO" id="GO:0005524">
    <property type="term" value="F:ATP binding"/>
    <property type="evidence" value="ECO:0007669"/>
    <property type="project" value="UniProtKB-KW"/>
</dbReference>
<dbReference type="Proteomes" id="UP000076661">
    <property type="component" value="Unassembled WGS sequence"/>
</dbReference>
<dbReference type="InterPro" id="IPR048445">
    <property type="entry name" value="DncV-like_NTFase"/>
</dbReference>
<dbReference type="AlphaFoldDB" id="A0A167JAI7"/>
<dbReference type="Pfam" id="PF21654">
    <property type="entry name" value="DncV-like_NTFase"/>
    <property type="match status" value="1"/>
</dbReference>
<keyword evidence="7" id="KW-0546">Nucleotide metabolism</keyword>
<dbReference type="EMBL" id="AUXX01000047">
    <property type="protein sequence ID" value="KZN60837.1"/>
    <property type="molecule type" value="Genomic_DNA"/>
</dbReference>
<evidence type="ECO:0000256" key="4">
    <source>
        <dbReference type="ARBA" id="ARBA00022741"/>
    </source>
</evidence>
<evidence type="ECO:0000313" key="13">
    <source>
        <dbReference type="Proteomes" id="UP000076661"/>
    </source>
</evidence>
<evidence type="ECO:0000256" key="5">
    <source>
        <dbReference type="ARBA" id="ARBA00022840"/>
    </source>
</evidence>
<name>A0A167JAI7_9GAMM</name>
<evidence type="ECO:0000256" key="6">
    <source>
        <dbReference type="ARBA" id="ARBA00022842"/>
    </source>
</evidence>